<keyword evidence="5 8" id="KW-0067">ATP-binding</keyword>
<name>A0ABW3FJW6_9PSEU</name>
<comment type="caution">
    <text evidence="8">The sequence shown here is derived from an EMBL/GenBank/DDBJ whole genome shotgun (WGS) entry which is preliminary data.</text>
</comment>
<keyword evidence="3" id="KW-0813">Transport</keyword>
<dbReference type="Gene3D" id="3.40.50.300">
    <property type="entry name" value="P-loop containing nucleotide triphosphate hydrolases"/>
    <property type="match status" value="1"/>
</dbReference>
<accession>A0ABW3FJW6</accession>
<evidence type="ECO:0000313" key="8">
    <source>
        <dbReference type="EMBL" id="MFD0918789.1"/>
    </source>
</evidence>
<gene>
    <name evidence="8" type="ORF">ACFQ16_03445</name>
</gene>
<dbReference type="Proteomes" id="UP001597018">
    <property type="component" value="Unassembled WGS sequence"/>
</dbReference>
<evidence type="ECO:0000256" key="3">
    <source>
        <dbReference type="ARBA" id="ARBA00022448"/>
    </source>
</evidence>
<dbReference type="InterPro" id="IPR050763">
    <property type="entry name" value="ABC_transporter_ATP-binding"/>
</dbReference>
<comment type="similarity">
    <text evidence="2">Belongs to the ABC transporter superfamily.</text>
</comment>
<evidence type="ECO:0000256" key="1">
    <source>
        <dbReference type="ARBA" id="ARBA00004202"/>
    </source>
</evidence>
<dbReference type="RefSeq" id="WP_263250575.1">
    <property type="nucleotide sequence ID" value="NZ_BAABLT010000033.1"/>
</dbReference>
<dbReference type="SUPFAM" id="SSF52540">
    <property type="entry name" value="P-loop containing nucleoside triphosphate hydrolases"/>
    <property type="match status" value="1"/>
</dbReference>
<evidence type="ECO:0000259" key="7">
    <source>
        <dbReference type="Pfam" id="PF00005"/>
    </source>
</evidence>
<evidence type="ECO:0000256" key="5">
    <source>
        <dbReference type="ARBA" id="ARBA00022840"/>
    </source>
</evidence>
<keyword evidence="4" id="KW-0547">Nucleotide-binding</keyword>
<evidence type="ECO:0000256" key="4">
    <source>
        <dbReference type="ARBA" id="ARBA00022741"/>
    </source>
</evidence>
<keyword evidence="9" id="KW-1185">Reference proteome</keyword>
<organism evidence="8 9">
    <name type="scientific">Saccharopolyspora rosea</name>
    <dbReference type="NCBI Taxonomy" id="524884"/>
    <lineage>
        <taxon>Bacteria</taxon>
        <taxon>Bacillati</taxon>
        <taxon>Actinomycetota</taxon>
        <taxon>Actinomycetes</taxon>
        <taxon>Pseudonocardiales</taxon>
        <taxon>Pseudonocardiaceae</taxon>
        <taxon>Saccharopolyspora</taxon>
    </lineage>
</organism>
<dbReference type="InterPro" id="IPR027417">
    <property type="entry name" value="P-loop_NTPase"/>
</dbReference>
<feature type="domain" description="ABC transporter" evidence="7">
    <location>
        <begin position="24"/>
        <end position="162"/>
    </location>
</feature>
<dbReference type="GO" id="GO:0005524">
    <property type="term" value="F:ATP binding"/>
    <property type="evidence" value="ECO:0007669"/>
    <property type="project" value="UniProtKB-KW"/>
</dbReference>
<protein>
    <submittedName>
        <fullName evidence="8">ATP-binding cassette domain-containing protein</fullName>
    </submittedName>
</protein>
<dbReference type="PANTHER" id="PTHR42711:SF5">
    <property type="entry name" value="ABC TRANSPORTER ATP-BINDING PROTEIN NATA"/>
    <property type="match status" value="1"/>
</dbReference>
<evidence type="ECO:0000256" key="2">
    <source>
        <dbReference type="ARBA" id="ARBA00005417"/>
    </source>
</evidence>
<dbReference type="EMBL" id="JBHTIW010000002">
    <property type="protein sequence ID" value="MFD0918789.1"/>
    <property type="molecule type" value="Genomic_DNA"/>
</dbReference>
<reference evidence="9" key="1">
    <citation type="journal article" date="2019" name="Int. J. Syst. Evol. Microbiol.">
        <title>The Global Catalogue of Microorganisms (GCM) 10K type strain sequencing project: providing services to taxonomists for standard genome sequencing and annotation.</title>
        <authorList>
            <consortium name="The Broad Institute Genomics Platform"/>
            <consortium name="The Broad Institute Genome Sequencing Center for Infectious Disease"/>
            <person name="Wu L."/>
            <person name="Ma J."/>
        </authorList>
    </citation>
    <scope>NUCLEOTIDE SEQUENCE [LARGE SCALE GENOMIC DNA]</scope>
    <source>
        <strain evidence="9">CCUG 56401</strain>
    </source>
</reference>
<comment type="subcellular location">
    <subcellularLocation>
        <location evidence="1">Cell membrane</location>
        <topology evidence="1">Peripheral membrane protein</topology>
    </subcellularLocation>
</comment>
<dbReference type="InterPro" id="IPR003439">
    <property type="entry name" value="ABC_transporter-like_ATP-bd"/>
</dbReference>
<proteinExistence type="inferred from homology"/>
<evidence type="ECO:0000256" key="6">
    <source>
        <dbReference type="ARBA" id="ARBA00023251"/>
    </source>
</evidence>
<keyword evidence="6" id="KW-0046">Antibiotic resistance</keyword>
<dbReference type="PANTHER" id="PTHR42711">
    <property type="entry name" value="ABC TRANSPORTER ATP-BINDING PROTEIN"/>
    <property type="match status" value="1"/>
</dbReference>
<sequence length="226" mass="23512">MDVDGVSVLARGITARGPEGTVFENVDLRVNPGSLAVVCGPGGTGRTSLLLALSGRLRLVAGHVEVSGHVLPAQARAVRRLVLPARLRPGYELEERHRVREAVAERRLISGVPISSIADAFDLLGIDPNASSLVGELAADERLLLAVALTAASAPAGIVVDDVDVGLGATGRSRAWAALRGLAGTGMTVLTSATDPPFGDVEVIPLPAQVTHRPTPTLVLEREEIR</sequence>
<dbReference type="Pfam" id="PF00005">
    <property type="entry name" value="ABC_tran"/>
    <property type="match status" value="1"/>
</dbReference>
<evidence type="ECO:0000313" key="9">
    <source>
        <dbReference type="Proteomes" id="UP001597018"/>
    </source>
</evidence>